<organism evidence="1 2">
    <name type="scientific">Asbolus verrucosus</name>
    <name type="common">Desert ironclad beetle</name>
    <dbReference type="NCBI Taxonomy" id="1661398"/>
    <lineage>
        <taxon>Eukaryota</taxon>
        <taxon>Metazoa</taxon>
        <taxon>Ecdysozoa</taxon>
        <taxon>Arthropoda</taxon>
        <taxon>Hexapoda</taxon>
        <taxon>Insecta</taxon>
        <taxon>Pterygota</taxon>
        <taxon>Neoptera</taxon>
        <taxon>Endopterygota</taxon>
        <taxon>Coleoptera</taxon>
        <taxon>Polyphaga</taxon>
        <taxon>Cucujiformia</taxon>
        <taxon>Tenebrionidae</taxon>
        <taxon>Pimeliinae</taxon>
        <taxon>Asbolus</taxon>
    </lineage>
</organism>
<reference evidence="1 2" key="1">
    <citation type="submission" date="2017-03" db="EMBL/GenBank/DDBJ databases">
        <title>Genome of the blue death feigning beetle - Asbolus verrucosus.</title>
        <authorList>
            <person name="Rider S.D."/>
        </authorList>
    </citation>
    <scope>NUCLEOTIDE SEQUENCE [LARGE SCALE GENOMIC DNA]</scope>
    <source>
        <strain evidence="1">Butters</strain>
        <tissue evidence="1">Head and leg muscle</tissue>
    </source>
</reference>
<keyword evidence="2" id="KW-1185">Reference proteome</keyword>
<comment type="caution">
    <text evidence="1">The sequence shown here is derived from an EMBL/GenBank/DDBJ whole genome shotgun (WGS) entry which is preliminary data.</text>
</comment>
<dbReference type="AlphaFoldDB" id="A0A482VFB8"/>
<dbReference type="OrthoDB" id="10039611at2759"/>
<dbReference type="EMBL" id="QDEB01106887">
    <property type="protein sequence ID" value="RZB89881.1"/>
    <property type="molecule type" value="Genomic_DNA"/>
</dbReference>
<gene>
    <name evidence="1" type="ORF">BDFB_002031</name>
</gene>
<protein>
    <submittedName>
        <fullName evidence="1">Uncharacterized protein</fullName>
    </submittedName>
</protein>
<proteinExistence type="predicted"/>
<sequence length="171" mass="20123">MAQLETKRIRQGMIYSYNEKIIILNVFKYFRRHFPENSVSDAVRRTAEATGCGERSVYMFRKEEASPEGVKPAPRKRVRKTVQINSRDVKYDNTVRLAIRNIIYDLKYRNIVPSLKTILKHVNDAPQLPNFSLMTLRRLMRDMGICYKKDGKKTVLVDQFPIKQEIKEEPL</sequence>
<accession>A0A482VFB8</accession>
<name>A0A482VFB8_ASBVE</name>
<dbReference type="Proteomes" id="UP000292052">
    <property type="component" value="Unassembled WGS sequence"/>
</dbReference>
<evidence type="ECO:0000313" key="2">
    <source>
        <dbReference type="Proteomes" id="UP000292052"/>
    </source>
</evidence>
<evidence type="ECO:0000313" key="1">
    <source>
        <dbReference type="EMBL" id="RZB89881.1"/>
    </source>
</evidence>